<dbReference type="Proteomes" id="UP000001784">
    <property type="component" value="Chromosome"/>
</dbReference>
<dbReference type="InParanoid" id="A0LPH4"/>
<dbReference type="Pfam" id="PF01938">
    <property type="entry name" value="TRAM"/>
    <property type="match status" value="1"/>
</dbReference>
<keyword evidence="6" id="KW-1133">Transmembrane helix</keyword>
<keyword evidence="2" id="KW-0808">Transferase</keyword>
<evidence type="ECO:0000256" key="1">
    <source>
        <dbReference type="ARBA" id="ARBA00001946"/>
    </source>
</evidence>
<feature type="domain" description="TRAM" evidence="7">
    <location>
        <begin position="272"/>
        <end position="333"/>
    </location>
</feature>
<evidence type="ECO:0000256" key="4">
    <source>
        <dbReference type="ARBA" id="ARBA00022801"/>
    </source>
</evidence>
<feature type="transmembrane region" description="Helical" evidence="6">
    <location>
        <begin position="38"/>
        <end position="57"/>
    </location>
</feature>
<sequence length="346" mass="38493">MSRLKWGWFILKMLLFIICGVGGYFIADQTESLRDYAWRPWAGVGAGIVFAMLTLSVEKLIKHIPLKVLFGGTVGLVLGLSLVKLLGYVFTTLPNTTISVAIYVILSCIFGYIGMVLGSFKIEELRIPNWSWFTRGNSRAGQTMKILDTSVIIDGRIADIVETGFLGGILIIPEFVLQELQHIADSPDPTRRVRGRRGLDIIKRLQQEKMIEVRIDRQDFDNLSDVDAKLVALALRLNAKIVTNDYNLSKVAEVQGIRILNINQLANALKPVVLPGEVLRLQILKEGKEQGQGIAYLEDGTMVVVENASRHLGKEVEVSVTSILQTTAGRLIFTTLKDAEVSRHQH</sequence>
<dbReference type="InterPro" id="IPR002792">
    <property type="entry name" value="TRAM_dom"/>
</dbReference>
<dbReference type="InterPro" id="IPR052041">
    <property type="entry name" value="Nucleic_acid_metab_PIN/TRAM"/>
</dbReference>
<dbReference type="GO" id="GO:0016787">
    <property type="term" value="F:hydrolase activity"/>
    <property type="evidence" value="ECO:0007669"/>
    <property type="project" value="UniProtKB-KW"/>
</dbReference>
<gene>
    <name evidence="8" type="ordered locus">Sfum_3656</name>
</gene>
<dbReference type="AlphaFoldDB" id="A0LPH4"/>
<dbReference type="PROSITE" id="PS50926">
    <property type="entry name" value="TRAM"/>
    <property type="match status" value="1"/>
</dbReference>
<keyword evidence="4" id="KW-0378">Hydrolase</keyword>
<accession>A0LPH4</accession>
<dbReference type="Pfam" id="PF01850">
    <property type="entry name" value="PIN"/>
    <property type="match status" value="1"/>
</dbReference>
<dbReference type="eggNOG" id="COG4956">
    <property type="taxonomic scope" value="Bacteria"/>
</dbReference>
<keyword evidence="3" id="KW-0540">Nuclease</keyword>
<keyword evidence="9" id="KW-1185">Reference proteome</keyword>
<evidence type="ECO:0000256" key="6">
    <source>
        <dbReference type="SAM" id="Phobius"/>
    </source>
</evidence>
<dbReference type="GO" id="GO:0016740">
    <property type="term" value="F:transferase activity"/>
    <property type="evidence" value="ECO:0007669"/>
    <property type="project" value="UniProtKB-KW"/>
</dbReference>
<dbReference type="KEGG" id="sfu:Sfum_3656"/>
<protein>
    <submittedName>
        <fullName evidence="8">PilT protein domain protein</fullName>
    </submittedName>
</protein>
<dbReference type="GO" id="GO:0004518">
    <property type="term" value="F:nuclease activity"/>
    <property type="evidence" value="ECO:0007669"/>
    <property type="project" value="UniProtKB-KW"/>
</dbReference>
<dbReference type="STRING" id="335543.Sfum_3656"/>
<evidence type="ECO:0000313" key="9">
    <source>
        <dbReference type="Proteomes" id="UP000001784"/>
    </source>
</evidence>
<evidence type="ECO:0000259" key="7">
    <source>
        <dbReference type="PROSITE" id="PS50926"/>
    </source>
</evidence>
<dbReference type="InterPro" id="IPR002716">
    <property type="entry name" value="PIN_dom"/>
</dbReference>
<reference evidence="8 9" key="1">
    <citation type="submission" date="2006-10" db="EMBL/GenBank/DDBJ databases">
        <title>Complete sequence of Syntrophobacter fumaroxidans MPOB.</title>
        <authorList>
            <consortium name="US DOE Joint Genome Institute"/>
            <person name="Copeland A."/>
            <person name="Lucas S."/>
            <person name="Lapidus A."/>
            <person name="Barry K."/>
            <person name="Detter J.C."/>
            <person name="Glavina del Rio T."/>
            <person name="Hammon N."/>
            <person name="Israni S."/>
            <person name="Pitluck S."/>
            <person name="Goltsman E.G."/>
            <person name="Martinez M."/>
            <person name="Schmutz J."/>
            <person name="Larimer F."/>
            <person name="Land M."/>
            <person name="Hauser L."/>
            <person name="Kyrpides N."/>
            <person name="Kim E."/>
            <person name="Boone D.R."/>
            <person name="Brockman F."/>
            <person name="Culley D."/>
            <person name="Ferry J."/>
            <person name="Gunsalus R."/>
            <person name="McInerney M.J."/>
            <person name="Morrison M."/>
            <person name="Plugge C."/>
            <person name="Rohlin L."/>
            <person name="Scholten J."/>
            <person name="Sieber J."/>
            <person name="Stams A.J.M."/>
            <person name="Worm P."/>
            <person name="Henstra A.M."/>
            <person name="Richardson P."/>
        </authorList>
    </citation>
    <scope>NUCLEOTIDE SEQUENCE [LARGE SCALE GENOMIC DNA]</scope>
    <source>
        <strain evidence="9">DSM 10017 / MPOB</strain>
    </source>
</reference>
<comment type="cofactor">
    <cofactor evidence="1">
        <name>Mg(2+)</name>
        <dbReference type="ChEBI" id="CHEBI:18420"/>
    </cofactor>
</comment>
<feature type="transmembrane region" description="Helical" evidence="6">
    <location>
        <begin position="7"/>
        <end position="26"/>
    </location>
</feature>
<evidence type="ECO:0000313" key="8">
    <source>
        <dbReference type="EMBL" id="ABK19326.1"/>
    </source>
</evidence>
<evidence type="ECO:0000256" key="3">
    <source>
        <dbReference type="ARBA" id="ARBA00022722"/>
    </source>
</evidence>
<keyword evidence="5" id="KW-0460">Magnesium</keyword>
<dbReference type="HOGENOM" id="CLU_050839_0_0_7"/>
<dbReference type="InterPro" id="IPR029060">
    <property type="entry name" value="PIN-like_dom_sf"/>
</dbReference>
<name>A0LPH4_SYNFM</name>
<dbReference type="PANTHER" id="PTHR11603">
    <property type="entry name" value="AAA FAMILY ATPASE"/>
    <property type="match status" value="1"/>
</dbReference>
<dbReference type="Gene3D" id="3.40.50.1010">
    <property type="entry name" value="5'-nuclease"/>
    <property type="match status" value="1"/>
</dbReference>
<dbReference type="CDD" id="cd09877">
    <property type="entry name" value="PIN_YacL-like"/>
    <property type="match status" value="1"/>
</dbReference>
<dbReference type="RefSeq" id="WP_011700451.1">
    <property type="nucleotide sequence ID" value="NC_008554.1"/>
</dbReference>
<evidence type="ECO:0000256" key="2">
    <source>
        <dbReference type="ARBA" id="ARBA00022679"/>
    </source>
</evidence>
<dbReference type="SMART" id="SM00670">
    <property type="entry name" value="PINc"/>
    <property type="match status" value="1"/>
</dbReference>
<dbReference type="EMBL" id="CP000478">
    <property type="protein sequence ID" value="ABK19326.1"/>
    <property type="molecule type" value="Genomic_DNA"/>
</dbReference>
<proteinExistence type="predicted"/>
<keyword evidence="6" id="KW-0812">Transmembrane</keyword>
<feature type="transmembrane region" description="Helical" evidence="6">
    <location>
        <begin position="96"/>
        <end position="117"/>
    </location>
</feature>
<dbReference type="PANTHER" id="PTHR11603:SF147">
    <property type="entry name" value="MEMBRANE PROTEIN"/>
    <property type="match status" value="1"/>
</dbReference>
<feature type="transmembrane region" description="Helical" evidence="6">
    <location>
        <begin position="69"/>
        <end position="90"/>
    </location>
</feature>
<dbReference type="SUPFAM" id="SSF88723">
    <property type="entry name" value="PIN domain-like"/>
    <property type="match status" value="1"/>
</dbReference>
<organism evidence="8 9">
    <name type="scientific">Syntrophobacter fumaroxidans (strain DSM 10017 / MPOB)</name>
    <dbReference type="NCBI Taxonomy" id="335543"/>
    <lineage>
        <taxon>Bacteria</taxon>
        <taxon>Pseudomonadati</taxon>
        <taxon>Thermodesulfobacteriota</taxon>
        <taxon>Syntrophobacteria</taxon>
        <taxon>Syntrophobacterales</taxon>
        <taxon>Syntrophobacteraceae</taxon>
        <taxon>Syntrophobacter</taxon>
    </lineage>
</organism>
<keyword evidence="6" id="KW-0472">Membrane</keyword>
<evidence type="ECO:0000256" key="5">
    <source>
        <dbReference type="ARBA" id="ARBA00022842"/>
    </source>
</evidence>